<name>A0ABC8S8X2_9AQUA</name>
<evidence type="ECO:0000313" key="1">
    <source>
        <dbReference type="EMBL" id="CAK9153575.1"/>
    </source>
</evidence>
<evidence type="ECO:0000313" key="2">
    <source>
        <dbReference type="Proteomes" id="UP001642360"/>
    </source>
</evidence>
<accession>A0ABC8S8X2</accession>
<sequence>MHSASNDVALEQCLLHLPLLVLSAKPPITEVYSRCQKTIASIPLPLSQPSKGLELQSFLDVDQPIAL</sequence>
<organism evidence="1 2">
    <name type="scientific">Ilex paraguariensis</name>
    <name type="common">yerba mate</name>
    <dbReference type="NCBI Taxonomy" id="185542"/>
    <lineage>
        <taxon>Eukaryota</taxon>
        <taxon>Viridiplantae</taxon>
        <taxon>Streptophyta</taxon>
        <taxon>Embryophyta</taxon>
        <taxon>Tracheophyta</taxon>
        <taxon>Spermatophyta</taxon>
        <taxon>Magnoliopsida</taxon>
        <taxon>eudicotyledons</taxon>
        <taxon>Gunneridae</taxon>
        <taxon>Pentapetalae</taxon>
        <taxon>asterids</taxon>
        <taxon>campanulids</taxon>
        <taxon>Aquifoliales</taxon>
        <taxon>Aquifoliaceae</taxon>
        <taxon>Ilex</taxon>
    </lineage>
</organism>
<dbReference type="AlphaFoldDB" id="A0ABC8S8X2"/>
<protein>
    <submittedName>
        <fullName evidence="1">Uncharacterized protein</fullName>
    </submittedName>
</protein>
<gene>
    <name evidence="1" type="ORF">ILEXP_LOCUS21855</name>
</gene>
<comment type="caution">
    <text evidence="1">The sequence shown here is derived from an EMBL/GenBank/DDBJ whole genome shotgun (WGS) entry which is preliminary data.</text>
</comment>
<dbReference type="Proteomes" id="UP001642360">
    <property type="component" value="Unassembled WGS sequence"/>
</dbReference>
<keyword evidence="2" id="KW-1185">Reference proteome</keyword>
<reference evidence="1 2" key="1">
    <citation type="submission" date="2024-02" db="EMBL/GenBank/DDBJ databases">
        <authorList>
            <person name="Vignale AGUSTIN F."/>
            <person name="Sosa J E."/>
            <person name="Modenutti C."/>
        </authorList>
    </citation>
    <scope>NUCLEOTIDE SEQUENCE [LARGE SCALE GENOMIC DNA]</scope>
</reference>
<proteinExistence type="predicted"/>
<dbReference type="EMBL" id="CAUOFW020002414">
    <property type="protein sequence ID" value="CAK9153575.1"/>
    <property type="molecule type" value="Genomic_DNA"/>
</dbReference>